<name>A0AAN4Z9I4_9BILA</name>
<evidence type="ECO:0000313" key="3">
    <source>
        <dbReference type="Proteomes" id="UP001328107"/>
    </source>
</evidence>
<feature type="domain" description="F-box" evidence="1">
    <location>
        <begin position="18"/>
        <end position="67"/>
    </location>
</feature>
<proteinExistence type="predicted"/>
<evidence type="ECO:0000259" key="1">
    <source>
        <dbReference type="PROSITE" id="PS50181"/>
    </source>
</evidence>
<sequence length="189" mass="22242">KMEDQISLSEDLLLRHQAIGAEEIPVEIWNQILTYLNDEERLNLRACSRRLTDIISRTDMHSTWPYSRITTGNGQLLVRVSKFIEMKANCDGQGLDQILHIPNRLFSRMYGELLTISEVNFNIVPAKFIESLLERSRFTTLSFIFREEEFNIHEVIQILRKLSWKSVQMTFVRFTPDEESLETIKQIIH</sequence>
<dbReference type="SUPFAM" id="SSF81383">
    <property type="entry name" value="F-box domain"/>
    <property type="match status" value="1"/>
</dbReference>
<feature type="non-terminal residue" evidence="2">
    <location>
        <position position="1"/>
    </location>
</feature>
<dbReference type="InterPro" id="IPR001810">
    <property type="entry name" value="F-box_dom"/>
</dbReference>
<reference evidence="3" key="1">
    <citation type="submission" date="2022-10" db="EMBL/GenBank/DDBJ databases">
        <title>Genome assembly of Pristionchus species.</title>
        <authorList>
            <person name="Yoshida K."/>
            <person name="Sommer R.J."/>
        </authorList>
    </citation>
    <scope>NUCLEOTIDE SEQUENCE [LARGE SCALE GENOMIC DNA]</scope>
    <source>
        <strain evidence="3">RS5460</strain>
    </source>
</reference>
<dbReference type="EMBL" id="BTRK01000002">
    <property type="protein sequence ID" value="GMR34916.1"/>
    <property type="molecule type" value="Genomic_DNA"/>
</dbReference>
<dbReference type="Pfam" id="PF00646">
    <property type="entry name" value="F-box"/>
    <property type="match status" value="1"/>
</dbReference>
<evidence type="ECO:0000313" key="2">
    <source>
        <dbReference type="EMBL" id="GMR34916.1"/>
    </source>
</evidence>
<dbReference type="PROSITE" id="PS50181">
    <property type="entry name" value="FBOX"/>
    <property type="match status" value="1"/>
</dbReference>
<dbReference type="AlphaFoldDB" id="A0AAN4Z9I4"/>
<dbReference type="SMART" id="SM00256">
    <property type="entry name" value="FBOX"/>
    <property type="match status" value="1"/>
</dbReference>
<accession>A0AAN4Z9I4</accession>
<dbReference type="Proteomes" id="UP001328107">
    <property type="component" value="Unassembled WGS sequence"/>
</dbReference>
<comment type="caution">
    <text evidence="2">The sequence shown here is derived from an EMBL/GenBank/DDBJ whole genome shotgun (WGS) entry which is preliminary data.</text>
</comment>
<gene>
    <name evidence="2" type="ORF">PMAYCL1PPCAC_05111</name>
</gene>
<dbReference type="InterPro" id="IPR036047">
    <property type="entry name" value="F-box-like_dom_sf"/>
</dbReference>
<protein>
    <recommendedName>
        <fullName evidence="1">F-box domain-containing protein</fullName>
    </recommendedName>
</protein>
<keyword evidence="3" id="KW-1185">Reference proteome</keyword>
<organism evidence="2 3">
    <name type="scientific">Pristionchus mayeri</name>
    <dbReference type="NCBI Taxonomy" id="1317129"/>
    <lineage>
        <taxon>Eukaryota</taxon>
        <taxon>Metazoa</taxon>
        <taxon>Ecdysozoa</taxon>
        <taxon>Nematoda</taxon>
        <taxon>Chromadorea</taxon>
        <taxon>Rhabditida</taxon>
        <taxon>Rhabditina</taxon>
        <taxon>Diplogasteromorpha</taxon>
        <taxon>Diplogasteroidea</taxon>
        <taxon>Neodiplogasteridae</taxon>
        <taxon>Pristionchus</taxon>
    </lineage>
</organism>